<dbReference type="InterPro" id="IPR009061">
    <property type="entry name" value="DNA-bd_dom_put_sf"/>
</dbReference>
<evidence type="ECO:0000313" key="4">
    <source>
        <dbReference type="Proteomes" id="UP000292564"/>
    </source>
</evidence>
<keyword evidence="1 3" id="KW-0238">DNA-binding</keyword>
<dbReference type="EMBL" id="SHKY01000001">
    <property type="protein sequence ID" value="RZU54288.1"/>
    <property type="molecule type" value="Genomic_DNA"/>
</dbReference>
<dbReference type="SMART" id="SM00422">
    <property type="entry name" value="HTH_MERR"/>
    <property type="match status" value="1"/>
</dbReference>
<keyword evidence="4" id="KW-1185">Reference proteome</keyword>
<name>A0A4Q7ZSV1_9ACTN</name>
<dbReference type="AlphaFoldDB" id="A0A4Q7ZSV1"/>
<comment type="caution">
    <text evidence="3">The sequence shown here is derived from an EMBL/GenBank/DDBJ whole genome shotgun (WGS) entry which is preliminary data.</text>
</comment>
<evidence type="ECO:0000313" key="3">
    <source>
        <dbReference type="EMBL" id="RZU54288.1"/>
    </source>
</evidence>
<dbReference type="Gene3D" id="1.10.1660.10">
    <property type="match status" value="1"/>
</dbReference>
<dbReference type="GO" id="GO:0003700">
    <property type="term" value="F:DNA-binding transcription factor activity"/>
    <property type="evidence" value="ECO:0007669"/>
    <property type="project" value="InterPro"/>
</dbReference>
<dbReference type="InterPro" id="IPR047057">
    <property type="entry name" value="MerR_fam"/>
</dbReference>
<dbReference type="PANTHER" id="PTHR30204:SF95">
    <property type="entry name" value="HTH-TYPE TRANSCRIPTIONAL REGULATOR CUER"/>
    <property type="match status" value="1"/>
</dbReference>
<dbReference type="PROSITE" id="PS50937">
    <property type="entry name" value="HTH_MERR_2"/>
    <property type="match status" value="1"/>
</dbReference>
<dbReference type="RefSeq" id="WP_207230022.1">
    <property type="nucleotide sequence ID" value="NZ_SHKY01000001.1"/>
</dbReference>
<dbReference type="PRINTS" id="PR00040">
    <property type="entry name" value="HTHMERR"/>
</dbReference>
<dbReference type="GO" id="GO:0003677">
    <property type="term" value="F:DNA binding"/>
    <property type="evidence" value="ECO:0007669"/>
    <property type="project" value="UniProtKB-KW"/>
</dbReference>
<dbReference type="SUPFAM" id="SSF46955">
    <property type="entry name" value="Putative DNA-binding domain"/>
    <property type="match status" value="1"/>
</dbReference>
<gene>
    <name evidence="3" type="ORF">EV385_6236</name>
</gene>
<accession>A0A4Q7ZSV1</accession>
<dbReference type="Proteomes" id="UP000292564">
    <property type="component" value="Unassembled WGS sequence"/>
</dbReference>
<proteinExistence type="predicted"/>
<sequence>MGELMRIGEIASAAGVSPRTVDYYTSLHLLTPAERSPGNFRLYDPSIVERITTIRQLESHGVPLDDIARALHSPHAQDLTTLLARLDADLHTLQETAETAGPDTYRLLTAAAARAHSLITTALEIALGITPG</sequence>
<dbReference type="PANTHER" id="PTHR30204">
    <property type="entry name" value="REDOX-CYCLING DRUG-SENSING TRANSCRIPTIONAL ACTIVATOR SOXR"/>
    <property type="match status" value="1"/>
</dbReference>
<dbReference type="Pfam" id="PF13411">
    <property type="entry name" value="MerR_1"/>
    <property type="match status" value="1"/>
</dbReference>
<reference evidence="3 4" key="1">
    <citation type="submission" date="2019-02" db="EMBL/GenBank/DDBJ databases">
        <title>Sequencing the genomes of 1000 actinobacteria strains.</title>
        <authorList>
            <person name="Klenk H.-P."/>
        </authorList>
    </citation>
    <scope>NUCLEOTIDE SEQUENCE [LARGE SCALE GENOMIC DNA]</scope>
    <source>
        <strain evidence="3 4">DSM 45162</strain>
    </source>
</reference>
<protein>
    <submittedName>
        <fullName evidence="3">DNA-binding transcriptional MerR regulator</fullName>
    </submittedName>
</protein>
<dbReference type="InterPro" id="IPR000551">
    <property type="entry name" value="MerR-type_HTH_dom"/>
</dbReference>
<feature type="domain" description="HTH merR-type" evidence="2">
    <location>
        <begin position="4"/>
        <end position="73"/>
    </location>
</feature>
<dbReference type="CDD" id="cd00592">
    <property type="entry name" value="HTH_MerR-like"/>
    <property type="match status" value="1"/>
</dbReference>
<evidence type="ECO:0000256" key="1">
    <source>
        <dbReference type="ARBA" id="ARBA00023125"/>
    </source>
</evidence>
<evidence type="ECO:0000259" key="2">
    <source>
        <dbReference type="PROSITE" id="PS50937"/>
    </source>
</evidence>
<organism evidence="3 4">
    <name type="scientific">Krasilnikovia cinnamomea</name>
    <dbReference type="NCBI Taxonomy" id="349313"/>
    <lineage>
        <taxon>Bacteria</taxon>
        <taxon>Bacillati</taxon>
        <taxon>Actinomycetota</taxon>
        <taxon>Actinomycetes</taxon>
        <taxon>Micromonosporales</taxon>
        <taxon>Micromonosporaceae</taxon>
        <taxon>Krasilnikovia</taxon>
    </lineage>
</organism>